<organism evidence="1">
    <name type="scientific">marine sediment metagenome</name>
    <dbReference type="NCBI Taxonomy" id="412755"/>
    <lineage>
        <taxon>unclassified sequences</taxon>
        <taxon>metagenomes</taxon>
        <taxon>ecological metagenomes</taxon>
    </lineage>
</organism>
<evidence type="ECO:0000313" key="1">
    <source>
        <dbReference type="EMBL" id="GAF68064.1"/>
    </source>
</evidence>
<dbReference type="AlphaFoldDB" id="X0RGS7"/>
<proteinExistence type="predicted"/>
<accession>X0RGS7</accession>
<gene>
    <name evidence="1" type="ORF">S01H1_09887</name>
</gene>
<dbReference type="EMBL" id="BARS01005051">
    <property type="protein sequence ID" value="GAF68064.1"/>
    <property type="molecule type" value="Genomic_DNA"/>
</dbReference>
<protein>
    <submittedName>
        <fullName evidence="1">Uncharacterized protein</fullName>
    </submittedName>
</protein>
<sequence length="73" mass="8832">MMFTPILKYHDKRLRSLSIEQLRLELYRLRNPTTNNRITLAVIEWERERAEEILLEKENVNGFNKLGLHPIRT</sequence>
<comment type="caution">
    <text evidence="1">The sequence shown here is derived from an EMBL/GenBank/DDBJ whole genome shotgun (WGS) entry which is preliminary data.</text>
</comment>
<name>X0RGS7_9ZZZZ</name>
<reference evidence="1" key="1">
    <citation type="journal article" date="2014" name="Front. Microbiol.">
        <title>High frequency of phylogenetically diverse reductive dehalogenase-homologous genes in deep subseafloor sedimentary metagenomes.</title>
        <authorList>
            <person name="Kawai M."/>
            <person name="Futagami T."/>
            <person name="Toyoda A."/>
            <person name="Takaki Y."/>
            <person name="Nishi S."/>
            <person name="Hori S."/>
            <person name="Arai W."/>
            <person name="Tsubouchi T."/>
            <person name="Morono Y."/>
            <person name="Uchiyama I."/>
            <person name="Ito T."/>
            <person name="Fujiyama A."/>
            <person name="Inagaki F."/>
            <person name="Takami H."/>
        </authorList>
    </citation>
    <scope>NUCLEOTIDE SEQUENCE</scope>
    <source>
        <strain evidence="1">Expedition CK06-06</strain>
    </source>
</reference>